<dbReference type="GO" id="GO:0000049">
    <property type="term" value="F:tRNA binding"/>
    <property type="evidence" value="ECO:0007669"/>
    <property type="project" value="UniProtKB-KW"/>
</dbReference>
<dbReference type="PANTHER" id="PTHR43052">
    <property type="match status" value="1"/>
</dbReference>
<dbReference type="InterPro" id="IPR046884">
    <property type="entry name" value="MnmA-like_central"/>
</dbReference>
<evidence type="ECO:0000256" key="4">
    <source>
        <dbReference type="ARBA" id="ARBA00022555"/>
    </source>
</evidence>
<feature type="domain" description="tRNA-specific 2-thiouridylase MnmA-like C-terminal" evidence="14">
    <location>
        <begin position="391"/>
        <end position="468"/>
    </location>
</feature>
<evidence type="ECO:0000313" key="16">
    <source>
        <dbReference type="EMBL" id="PSC68799.1"/>
    </source>
</evidence>
<feature type="compositionally biased region" description="Low complexity" evidence="12">
    <location>
        <begin position="214"/>
        <end position="244"/>
    </location>
</feature>
<dbReference type="Pfam" id="PF20258">
    <property type="entry name" value="tRNA_Me_trans_C"/>
    <property type="match status" value="1"/>
</dbReference>
<evidence type="ECO:0000256" key="5">
    <source>
        <dbReference type="ARBA" id="ARBA00022679"/>
    </source>
</evidence>
<dbReference type="Gene3D" id="3.40.50.620">
    <property type="entry name" value="HUPs"/>
    <property type="match status" value="1"/>
</dbReference>
<dbReference type="InterPro" id="IPR004506">
    <property type="entry name" value="MnmA-like"/>
</dbReference>
<dbReference type="Pfam" id="PF20259">
    <property type="entry name" value="tRNA_Me_trans_M"/>
    <property type="match status" value="1"/>
</dbReference>
<comment type="function">
    <text evidence="1">Catalyzes the 2-thiolation of uridine at the wobble position (U34) of mitochondrial tRNA(Lys), tRNA(Glu) and tRNA(Gln). Required for the formation of 5-taurinomethyl-2-thiouridine (tm5s2U) of mitochondrial tRNA(Lys), tRNA(Glu), and tRNA(Gln) at the wobble position. ATP is required to activate the C2 atom of the wobble base.</text>
</comment>
<dbReference type="Gene3D" id="2.30.30.280">
    <property type="entry name" value="Adenine nucleotide alpha hydrolases-like domains"/>
    <property type="match status" value="1"/>
</dbReference>
<dbReference type="AlphaFoldDB" id="A0A2P6V3Y6"/>
<dbReference type="InterPro" id="IPR023382">
    <property type="entry name" value="MnmA-like_central_sf"/>
</dbReference>
<name>A0A2P6V3Y6_9CHLO</name>
<accession>A0A2P6V3Y6</accession>
<evidence type="ECO:0000256" key="2">
    <source>
        <dbReference type="ARBA" id="ARBA00006191"/>
    </source>
</evidence>
<feature type="chain" id="PRO_5015149972" description="tRNA-5-taurinomethyluridine 2-sulfurtransferase" evidence="13">
    <location>
        <begin position="28"/>
        <end position="473"/>
    </location>
</feature>
<protein>
    <recommendedName>
        <fullName evidence="3">tRNA-5-taurinomethyluridine 2-sulfurtransferase</fullName>
        <ecNumber evidence="3">2.8.1.14</ecNumber>
    </recommendedName>
</protein>
<keyword evidence="6" id="KW-0819">tRNA processing</keyword>
<feature type="compositionally biased region" description="Gly residues" evidence="12">
    <location>
        <begin position="200"/>
        <end position="212"/>
    </location>
</feature>
<keyword evidence="10" id="KW-1015">Disulfide bond</keyword>
<dbReference type="CDD" id="cd01998">
    <property type="entry name" value="MnmA_TRMU-like"/>
    <property type="match status" value="1"/>
</dbReference>
<evidence type="ECO:0000259" key="14">
    <source>
        <dbReference type="Pfam" id="PF20258"/>
    </source>
</evidence>
<dbReference type="STRING" id="554055.A0A2P6V3Y6"/>
<dbReference type="InterPro" id="IPR051305">
    <property type="entry name" value="tRNA_2-thiouridylase_MnmA"/>
</dbReference>
<keyword evidence="8" id="KW-0067">ATP-binding</keyword>
<dbReference type="GO" id="GO:0008033">
    <property type="term" value="P:tRNA processing"/>
    <property type="evidence" value="ECO:0007669"/>
    <property type="project" value="UniProtKB-KW"/>
</dbReference>
<gene>
    <name evidence="16" type="ORF">C2E20_7675</name>
</gene>
<proteinExistence type="inferred from homology"/>
<dbReference type="InterPro" id="IPR046885">
    <property type="entry name" value="MnmA-like_C"/>
</dbReference>
<dbReference type="OrthoDB" id="3685at2759"/>
<evidence type="ECO:0000256" key="12">
    <source>
        <dbReference type="SAM" id="MobiDB-lite"/>
    </source>
</evidence>
<keyword evidence="5" id="KW-0808">Transferase</keyword>
<evidence type="ECO:0000256" key="6">
    <source>
        <dbReference type="ARBA" id="ARBA00022694"/>
    </source>
</evidence>
<evidence type="ECO:0000256" key="3">
    <source>
        <dbReference type="ARBA" id="ARBA00011953"/>
    </source>
</evidence>
<evidence type="ECO:0000256" key="13">
    <source>
        <dbReference type="SAM" id="SignalP"/>
    </source>
</evidence>
<evidence type="ECO:0000313" key="17">
    <source>
        <dbReference type="Proteomes" id="UP000239649"/>
    </source>
</evidence>
<organism evidence="16 17">
    <name type="scientific">Micractinium conductrix</name>
    <dbReference type="NCBI Taxonomy" id="554055"/>
    <lineage>
        <taxon>Eukaryota</taxon>
        <taxon>Viridiplantae</taxon>
        <taxon>Chlorophyta</taxon>
        <taxon>core chlorophytes</taxon>
        <taxon>Trebouxiophyceae</taxon>
        <taxon>Chlorellales</taxon>
        <taxon>Chlorellaceae</taxon>
        <taxon>Chlorella clade</taxon>
        <taxon>Micractinium</taxon>
    </lineage>
</organism>
<dbReference type="GO" id="GO:0005524">
    <property type="term" value="F:ATP binding"/>
    <property type="evidence" value="ECO:0007669"/>
    <property type="project" value="UniProtKB-KW"/>
</dbReference>
<comment type="similarity">
    <text evidence="2">Belongs to the MnmA/TRMU family.</text>
</comment>
<evidence type="ECO:0000256" key="8">
    <source>
        <dbReference type="ARBA" id="ARBA00022840"/>
    </source>
</evidence>
<dbReference type="PANTHER" id="PTHR43052:SF1">
    <property type="entry name" value="TRNA-5-TAURINOMETHYLURIDINE 2-SULFURTRANSFERASE"/>
    <property type="match status" value="1"/>
</dbReference>
<reference evidence="16 17" key="1">
    <citation type="journal article" date="2018" name="Plant J.">
        <title>Genome sequences of Chlorella sorokiniana UTEX 1602 and Micractinium conductrix SAG 241.80: implications to maltose excretion by a green alga.</title>
        <authorList>
            <person name="Arriola M.B."/>
            <person name="Velmurugan N."/>
            <person name="Zhang Y."/>
            <person name="Plunkett M.H."/>
            <person name="Hondzo H."/>
            <person name="Barney B.M."/>
        </authorList>
    </citation>
    <scope>NUCLEOTIDE SEQUENCE [LARGE SCALE GENOMIC DNA]</scope>
    <source>
        <strain evidence="16 17">SAG 241.80</strain>
    </source>
</reference>
<comment type="caution">
    <text evidence="16">The sequence shown here is derived from an EMBL/GenBank/DDBJ whole genome shotgun (WGS) entry which is preliminary data.</text>
</comment>
<sequence length="473" mass="51492">MSGASPWRSLAAPALPATQLLLTGAQALGPPPGAPEVQPLEVLPAYDEWHRHPELLQGCEPGAAPLNVAVLLSGGVDSSLALHLLKGAGHKVTAFYLQIWFQEDFRNFWDACPWEEDLQFCEAVCSRMGVELRMVPLTEQYWDRVVAHCIGEIRRGRTPNPDVLCNSRVKFGAFYEYLEAQHGGEYDRVASGHYARLERGGGGGGGGGGGPASGTQADQQQHSQQEQLHGGQQQAVQQAVQQQPGEEEARLALTPDAVKDQTYFLAHLTQAQLQRTLFPLGHLTKPQVRALAAAADLPNQARKDSQGICFLGKVKFSEFIKEHLGEWPGPIVEEESGEVLGYHRGFWFHTLGQRKGVPLSGGPWYVTRKDPRGNAVYVSRHYHEGSKQRNSFSCADFSWCSSARPQRGTAVPLYCKVRHGPHMYRCTLEMEAGGTVGHVSLDGNDQGLAAGQYAVFYQDGACLGSAVIAGCDG</sequence>
<evidence type="ECO:0000256" key="9">
    <source>
        <dbReference type="ARBA" id="ARBA00022884"/>
    </source>
</evidence>
<feature type="signal peptide" evidence="13">
    <location>
        <begin position="1"/>
        <end position="27"/>
    </location>
</feature>
<feature type="domain" description="tRNA-specific 2-thiouridylase MnmA-like central" evidence="15">
    <location>
        <begin position="318"/>
        <end position="380"/>
    </location>
</feature>
<dbReference type="Gene3D" id="2.40.30.10">
    <property type="entry name" value="Translation factors"/>
    <property type="match status" value="1"/>
</dbReference>
<comment type="catalytic activity">
    <reaction evidence="11">
        <text>5-taurinomethyluridine(34) in tRNA + S-sulfanyl-L-cysteinyl-[protein] + AH2 + ATP = 5-taurinomethyl-2-thiouridine(34) in tRNA + L-cysteinyl-[protein] + A + AMP + diphosphate + H(+)</text>
        <dbReference type="Rhea" id="RHEA:47040"/>
        <dbReference type="Rhea" id="RHEA-COMP:10131"/>
        <dbReference type="Rhea" id="RHEA-COMP:11726"/>
        <dbReference type="Rhea" id="RHEA-COMP:11732"/>
        <dbReference type="Rhea" id="RHEA-COMP:11733"/>
        <dbReference type="ChEBI" id="CHEBI:13193"/>
        <dbReference type="ChEBI" id="CHEBI:15378"/>
        <dbReference type="ChEBI" id="CHEBI:17499"/>
        <dbReference type="ChEBI" id="CHEBI:29950"/>
        <dbReference type="ChEBI" id="CHEBI:30616"/>
        <dbReference type="ChEBI" id="CHEBI:33019"/>
        <dbReference type="ChEBI" id="CHEBI:61963"/>
        <dbReference type="ChEBI" id="CHEBI:87171"/>
        <dbReference type="ChEBI" id="CHEBI:87172"/>
        <dbReference type="ChEBI" id="CHEBI:456215"/>
        <dbReference type="EC" id="2.8.1.14"/>
    </reaction>
</comment>
<evidence type="ECO:0000259" key="15">
    <source>
        <dbReference type="Pfam" id="PF20259"/>
    </source>
</evidence>
<dbReference type="SUPFAM" id="SSF52402">
    <property type="entry name" value="Adenine nucleotide alpha hydrolases-like"/>
    <property type="match status" value="1"/>
</dbReference>
<evidence type="ECO:0000256" key="7">
    <source>
        <dbReference type="ARBA" id="ARBA00022741"/>
    </source>
</evidence>
<keyword evidence="13" id="KW-0732">Signal</keyword>
<dbReference type="EC" id="2.8.1.14" evidence="3"/>
<dbReference type="EMBL" id="LHPF02000033">
    <property type="protein sequence ID" value="PSC68799.1"/>
    <property type="molecule type" value="Genomic_DNA"/>
</dbReference>
<keyword evidence="4" id="KW-0820">tRNA-binding</keyword>
<feature type="region of interest" description="Disordered" evidence="12">
    <location>
        <begin position="197"/>
        <end position="247"/>
    </location>
</feature>
<dbReference type="InterPro" id="IPR014729">
    <property type="entry name" value="Rossmann-like_a/b/a_fold"/>
</dbReference>
<evidence type="ECO:0000256" key="10">
    <source>
        <dbReference type="ARBA" id="ARBA00023157"/>
    </source>
</evidence>
<keyword evidence="7" id="KW-0547">Nucleotide-binding</keyword>
<dbReference type="Pfam" id="PF03054">
    <property type="entry name" value="tRNA_Me_trans"/>
    <property type="match status" value="1"/>
</dbReference>
<keyword evidence="17" id="KW-1185">Reference proteome</keyword>
<evidence type="ECO:0000256" key="1">
    <source>
        <dbReference type="ARBA" id="ARBA00003986"/>
    </source>
</evidence>
<evidence type="ECO:0000256" key="11">
    <source>
        <dbReference type="ARBA" id="ARBA00049564"/>
    </source>
</evidence>
<keyword evidence="9" id="KW-0694">RNA-binding</keyword>
<dbReference type="Proteomes" id="UP000239649">
    <property type="component" value="Unassembled WGS sequence"/>
</dbReference>
<dbReference type="GO" id="GO:0061708">
    <property type="term" value="F:tRNA-5-taurinomethyluridine 2-sulfurtransferase"/>
    <property type="evidence" value="ECO:0007669"/>
    <property type="project" value="UniProtKB-EC"/>
</dbReference>